<keyword evidence="1" id="KW-0732">Signal</keyword>
<feature type="chain" id="PRO_5046988363" evidence="1">
    <location>
        <begin position="17"/>
        <end position="438"/>
    </location>
</feature>
<dbReference type="Proteomes" id="UP001595632">
    <property type="component" value="Unassembled WGS sequence"/>
</dbReference>
<comment type="caution">
    <text evidence="3">The sequence shown here is derived from an EMBL/GenBank/DDBJ whole genome shotgun (WGS) entry which is preliminary data.</text>
</comment>
<evidence type="ECO:0000313" key="4">
    <source>
        <dbReference type="Proteomes" id="UP001595632"/>
    </source>
</evidence>
<dbReference type="RefSeq" id="WP_275633289.1">
    <property type="nucleotide sequence ID" value="NZ_JARGYD010000004.1"/>
</dbReference>
<gene>
    <name evidence="3" type="ORF">ACFOGP_11405</name>
</gene>
<dbReference type="PANTHER" id="PTHR34512">
    <property type="entry name" value="CELL SURFACE PROTEIN"/>
    <property type="match status" value="1"/>
</dbReference>
<reference evidence="4" key="1">
    <citation type="journal article" date="2019" name="Int. J. Syst. Evol. Microbiol.">
        <title>The Global Catalogue of Microorganisms (GCM) 10K type strain sequencing project: providing services to taxonomists for standard genome sequencing and annotation.</title>
        <authorList>
            <consortium name="The Broad Institute Genomics Platform"/>
            <consortium name="The Broad Institute Genome Sequencing Center for Infectious Disease"/>
            <person name="Wu L."/>
            <person name="Ma J."/>
        </authorList>
    </citation>
    <scope>NUCLEOTIDE SEQUENCE [LARGE SCALE GENOMIC DNA]</scope>
    <source>
        <strain evidence="4">KCTC 52366</strain>
    </source>
</reference>
<feature type="signal peptide" evidence="1">
    <location>
        <begin position="1"/>
        <end position="16"/>
    </location>
</feature>
<evidence type="ECO:0000313" key="3">
    <source>
        <dbReference type="EMBL" id="MFC3143321.1"/>
    </source>
</evidence>
<dbReference type="InterPro" id="IPR018391">
    <property type="entry name" value="PQQ_b-propeller_rpt"/>
</dbReference>
<organism evidence="3 4">
    <name type="scientific">Psychromarinibacter halotolerans</name>
    <dbReference type="NCBI Taxonomy" id="1775175"/>
    <lineage>
        <taxon>Bacteria</taxon>
        <taxon>Pseudomonadati</taxon>
        <taxon>Pseudomonadota</taxon>
        <taxon>Alphaproteobacteria</taxon>
        <taxon>Rhodobacterales</taxon>
        <taxon>Paracoccaceae</taxon>
        <taxon>Psychromarinibacter</taxon>
    </lineage>
</organism>
<feature type="domain" description="Pyrrolo-quinoline quinone repeat" evidence="2">
    <location>
        <begin position="378"/>
        <end position="437"/>
    </location>
</feature>
<dbReference type="PANTHER" id="PTHR34512:SF30">
    <property type="entry name" value="OUTER MEMBRANE PROTEIN ASSEMBLY FACTOR BAMB"/>
    <property type="match status" value="1"/>
</dbReference>
<dbReference type="SMART" id="SM00564">
    <property type="entry name" value="PQQ"/>
    <property type="match status" value="6"/>
</dbReference>
<dbReference type="Pfam" id="PF13360">
    <property type="entry name" value="PQQ_2"/>
    <property type="match status" value="2"/>
</dbReference>
<proteinExistence type="predicted"/>
<protein>
    <submittedName>
        <fullName evidence="3">PQQ-binding-like beta-propeller repeat protein</fullName>
    </submittedName>
</protein>
<dbReference type="InterPro" id="IPR011047">
    <property type="entry name" value="Quinoprotein_ADH-like_sf"/>
</dbReference>
<feature type="domain" description="Pyrrolo-quinoline quinone repeat" evidence="2">
    <location>
        <begin position="120"/>
        <end position="355"/>
    </location>
</feature>
<dbReference type="EMBL" id="JBHRTB010000010">
    <property type="protein sequence ID" value="MFC3143321.1"/>
    <property type="molecule type" value="Genomic_DNA"/>
</dbReference>
<dbReference type="Gene3D" id="2.130.10.10">
    <property type="entry name" value="YVTN repeat-like/Quinoprotein amine dehydrogenase"/>
    <property type="match status" value="1"/>
</dbReference>
<dbReference type="InterPro" id="IPR015943">
    <property type="entry name" value="WD40/YVTN_repeat-like_dom_sf"/>
</dbReference>
<evidence type="ECO:0000256" key="1">
    <source>
        <dbReference type="SAM" id="SignalP"/>
    </source>
</evidence>
<name>A0ABV7GUY2_9RHOB</name>
<dbReference type="InterPro" id="IPR002372">
    <property type="entry name" value="PQQ_rpt_dom"/>
</dbReference>
<dbReference type="SUPFAM" id="SSF50998">
    <property type="entry name" value="Quinoprotein alcohol dehydrogenase-like"/>
    <property type="match status" value="2"/>
</dbReference>
<keyword evidence="4" id="KW-1185">Reference proteome</keyword>
<accession>A0ABV7GUY2</accession>
<dbReference type="PROSITE" id="PS51257">
    <property type="entry name" value="PROKAR_LIPOPROTEIN"/>
    <property type="match status" value="1"/>
</dbReference>
<sequence length="438" mass="45377">MSKPILLSMAMAGLLAACGSQETILPGERLDIRTGLTVGEEPLETEAPVARAFSLPQPVNLAAWTHRAANPAHNVSHVALSSQPTRIWSANIGSGNSRKLRITAQPIVAGGYVFTLDSTGVLTATGVNGETAWSRSLEPAGHRGGAISGGGIAFDGGRLFVTTGYGSVFAIDPSTGAEIWSQDLDAPATASPTVADGLVYVISRDNVAWAIDTQTGRVRWQLSGTPSASGMVGGAGAAVTDQLAIFPFASGELVAALRQGGVRLWGATVAGRRKGFAYANVTDIVADPVIVDGTLYTGNQSGRAVAMNAASGERLWTAETGAYGPVWVAGGSVFLVSDQAELVRLDAATGQEIWTRELPYFKGRRATKRKTVYAYYGPVLAGGNLWVASDDGTLTAYDPATGATRQVLDLPGGAASNISVAGGTLYVVSENGQLHAFR</sequence>
<evidence type="ECO:0000259" key="2">
    <source>
        <dbReference type="Pfam" id="PF13360"/>
    </source>
</evidence>